<organism evidence="1 3">
    <name type="scientific">Flavonifractor plautii</name>
    <name type="common">Fusobacterium plautii</name>
    <dbReference type="NCBI Taxonomy" id="292800"/>
    <lineage>
        <taxon>Bacteria</taxon>
        <taxon>Bacillati</taxon>
        <taxon>Bacillota</taxon>
        <taxon>Clostridia</taxon>
        <taxon>Eubacteriales</taxon>
        <taxon>Oscillospiraceae</taxon>
        <taxon>Flavonifractor</taxon>
    </lineage>
</organism>
<dbReference type="RefSeq" id="WP_007489148.1">
    <property type="nucleotide sequence ID" value="NZ_BAABXT010000001.1"/>
</dbReference>
<dbReference type="EMBL" id="JAQLWV010000013">
    <property type="protein sequence ID" value="MDB7933485.1"/>
    <property type="molecule type" value="Genomic_DNA"/>
</dbReference>
<proteinExistence type="predicted"/>
<sequence>MKIIDNADKQKIYESLARELRFIREMVMKIYCDKDYLSLLGKTRMSGLSRAENQIYRCILEAEEYWVRDMKSAGTRIFHAGFHDDIIDNKVKESREGLKNG</sequence>
<comment type="caution">
    <text evidence="1">The sequence shown here is derived from an EMBL/GenBank/DDBJ whole genome shotgun (WGS) entry which is preliminary data.</text>
</comment>
<dbReference type="AlphaFoldDB" id="A0AAW6BYF7"/>
<evidence type="ECO:0000313" key="3">
    <source>
        <dbReference type="Proteomes" id="UP001211006"/>
    </source>
</evidence>
<accession>A0AAW6BYF7</accession>
<dbReference type="EMBL" id="JAQLWO010000002">
    <property type="protein sequence ID" value="MDB7904797.1"/>
    <property type="molecule type" value="Genomic_DNA"/>
</dbReference>
<dbReference type="Proteomes" id="UP001211173">
    <property type="component" value="Unassembled WGS sequence"/>
</dbReference>
<protein>
    <submittedName>
        <fullName evidence="1">Uncharacterized protein</fullName>
    </submittedName>
</protein>
<evidence type="ECO:0000313" key="1">
    <source>
        <dbReference type="EMBL" id="MDB7904797.1"/>
    </source>
</evidence>
<evidence type="ECO:0000313" key="2">
    <source>
        <dbReference type="EMBL" id="MDB7933485.1"/>
    </source>
</evidence>
<gene>
    <name evidence="1" type="ORF">PND83_02280</name>
    <name evidence="2" type="ORF">PNE06_10420</name>
</gene>
<dbReference type="Proteomes" id="UP001211006">
    <property type="component" value="Unassembled WGS sequence"/>
</dbReference>
<dbReference type="GeneID" id="63974428"/>
<name>A0AAW6BYF7_FLAPL</name>
<reference evidence="1" key="1">
    <citation type="submission" date="2023-01" db="EMBL/GenBank/DDBJ databases">
        <title>Human gut microbiome strain richness.</title>
        <authorList>
            <person name="Chen-Liaw A."/>
        </authorList>
    </citation>
    <scope>NUCLEOTIDE SEQUENCE</scope>
    <source>
        <strain evidence="2">1001287st1_F4_1001285I_161205</strain>
        <strain evidence="1">2225st1_A6_2225SCRN_200828</strain>
    </source>
</reference>